<dbReference type="PROSITE" id="PS51898">
    <property type="entry name" value="TYR_RECOMBINASE"/>
    <property type="match status" value="1"/>
</dbReference>
<dbReference type="RefSeq" id="WP_165441528.1">
    <property type="nucleotide sequence ID" value="NZ_SJPG01000001.1"/>
</dbReference>
<dbReference type="AlphaFoldDB" id="A0A5C5XCK9"/>
<comment type="caution">
    <text evidence="6">The sequence shown here is derived from an EMBL/GenBank/DDBJ whole genome shotgun (WGS) entry which is preliminary data.</text>
</comment>
<dbReference type="Pfam" id="PF00589">
    <property type="entry name" value="Phage_integrase"/>
    <property type="match status" value="1"/>
</dbReference>
<name>A0A5C5XCK9_9PLAN</name>
<keyword evidence="3" id="KW-0233">DNA recombination</keyword>
<sequence length="433" mass="49790">MRVWKKNSVKYVNNGKRCSKNELGAIKQTIPSKRFYGTLKTFDGTTKQIPLTEDRKTSESLLRRLQSEADHKRSIGYTVQDDKRNKPLTDVLDEYIVYLTAKGNSEEYIRLCESRLRKLFFGGSKKDKMDKTNKTIRRTTKSASRDKTDKTDKTNQRSKENGQKDKTDKTIKRLNDLNVNEVRSSLQQMNLLGISTGTINHYVRAVKCFTGWLLRERYLTSDPFIGLRGQNSKADRRKVRRPITDDEFKRLVSDTQKVCKCYRGNDWHFRSSDRIMLYRLAISTGLRAKEIASLTIHDFDLTTKTVRCKASNTKNGEEAVLPLSDSLCVHLRTYIDQLKTDKLFPGSWAEKRMGGKLLKRDLKRAGIPYETKTGSLDFHSLRYTFISNLAKGNVHPAKAQRLARHSTIALTMDVYTQLDINDLRSAVDVLPTI</sequence>
<reference evidence="6 7" key="1">
    <citation type="submission" date="2019-02" db="EMBL/GenBank/DDBJ databases">
        <title>Deep-cultivation of Planctomycetes and their phenomic and genomic characterization uncovers novel biology.</title>
        <authorList>
            <person name="Wiegand S."/>
            <person name="Jogler M."/>
            <person name="Boedeker C."/>
            <person name="Pinto D."/>
            <person name="Vollmers J."/>
            <person name="Rivas-Marin E."/>
            <person name="Kohn T."/>
            <person name="Peeters S.H."/>
            <person name="Heuer A."/>
            <person name="Rast P."/>
            <person name="Oberbeckmann S."/>
            <person name="Bunk B."/>
            <person name="Jeske O."/>
            <person name="Meyerdierks A."/>
            <person name="Storesund J.E."/>
            <person name="Kallscheuer N."/>
            <person name="Luecker S."/>
            <person name="Lage O.M."/>
            <person name="Pohl T."/>
            <person name="Merkel B.J."/>
            <person name="Hornburger P."/>
            <person name="Mueller R.-W."/>
            <person name="Bruemmer F."/>
            <person name="Labrenz M."/>
            <person name="Spormann A.M."/>
            <person name="Op Den Camp H."/>
            <person name="Overmann J."/>
            <person name="Amann R."/>
            <person name="Jetten M.S.M."/>
            <person name="Mascher T."/>
            <person name="Medema M.H."/>
            <person name="Devos D.P."/>
            <person name="Kaster A.-K."/>
            <person name="Ovreas L."/>
            <person name="Rohde M."/>
            <person name="Galperin M.Y."/>
            <person name="Jogler C."/>
        </authorList>
    </citation>
    <scope>NUCLEOTIDE SEQUENCE [LARGE SCALE GENOMIC DNA]</scope>
    <source>
        <strain evidence="6 7">Pan54</strain>
    </source>
</reference>
<dbReference type="PANTHER" id="PTHR30349">
    <property type="entry name" value="PHAGE INTEGRASE-RELATED"/>
    <property type="match status" value="1"/>
</dbReference>
<dbReference type="GO" id="GO:0006310">
    <property type="term" value="P:DNA recombination"/>
    <property type="evidence" value="ECO:0007669"/>
    <property type="project" value="UniProtKB-KW"/>
</dbReference>
<accession>A0A5C5XCK9</accession>
<evidence type="ECO:0000256" key="4">
    <source>
        <dbReference type="SAM" id="MobiDB-lite"/>
    </source>
</evidence>
<feature type="compositionally biased region" description="Basic and acidic residues" evidence="4">
    <location>
        <begin position="143"/>
        <end position="169"/>
    </location>
</feature>
<dbReference type="PANTHER" id="PTHR30349:SF64">
    <property type="entry name" value="PROPHAGE INTEGRASE INTD-RELATED"/>
    <property type="match status" value="1"/>
</dbReference>
<dbReference type="GO" id="GO:0015074">
    <property type="term" value="P:DNA integration"/>
    <property type="evidence" value="ECO:0007669"/>
    <property type="project" value="InterPro"/>
</dbReference>
<dbReference type="InterPro" id="IPR002104">
    <property type="entry name" value="Integrase_catalytic"/>
</dbReference>
<evidence type="ECO:0000313" key="6">
    <source>
        <dbReference type="EMBL" id="TWT59652.1"/>
    </source>
</evidence>
<evidence type="ECO:0000256" key="3">
    <source>
        <dbReference type="ARBA" id="ARBA00023172"/>
    </source>
</evidence>
<dbReference type="Gene3D" id="1.10.150.130">
    <property type="match status" value="1"/>
</dbReference>
<organism evidence="6 7">
    <name type="scientific">Rubinisphaera italica</name>
    <dbReference type="NCBI Taxonomy" id="2527969"/>
    <lineage>
        <taxon>Bacteria</taxon>
        <taxon>Pseudomonadati</taxon>
        <taxon>Planctomycetota</taxon>
        <taxon>Planctomycetia</taxon>
        <taxon>Planctomycetales</taxon>
        <taxon>Planctomycetaceae</taxon>
        <taxon>Rubinisphaera</taxon>
    </lineage>
</organism>
<feature type="domain" description="Tyr recombinase" evidence="5">
    <location>
        <begin position="238"/>
        <end position="428"/>
    </location>
</feature>
<protein>
    <submittedName>
        <fullName evidence="6">Tyrosine recombinase XerD</fullName>
    </submittedName>
</protein>
<dbReference type="SUPFAM" id="SSF56349">
    <property type="entry name" value="DNA breaking-rejoining enzymes"/>
    <property type="match status" value="1"/>
</dbReference>
<gene>
    <name evidence="6" type="primary">xerD_1</name>
    <name evidence="6" type="ORF">Pan54_03600</name>
</gene>
<dbReference type="InterPro" id="IPR010998">
    <property type="entry name" value="Integrase_recombinase_N"/>
</dbReference>
<dbReference type="EMBL" id="SJPG01000001">
    <property type="protein sequence ID" value="TWT59652.1"/>
    <property type="molecule type" value="Genomic_DNA"/>
</dbReference>
<dbReference type="InterPro" id="IPR013762">
    <property type="entry name" value="Integrase-like_cat_sf"/>
</dbReference>
<evidence type="ECO:0000313" key="7">
    <source>
        <dbReference type="Proteomes" id="UP000316095"/>
    </source>
</evidence>
<dbReference type="InterPro" id="IPR050090">
    <property type="entry name" value="Tyrosine_recombinase_XerCD"/>
</dbReference>
<feature type="region of interest" description="Disordered" evidence="4">
    <location>
        <begin position="126"/>
        <end position="169"/>
    </location>
</feature>
<dbReference type="CDD" id="cd00397">
    <property type="entry name" value="DNA_BRE_C"/>
    <property type="match status" value="1"/>
</dbReference>
<evidence type="ECO:0000256" key="1">
    <source>
        <dbReference type="ARBA" id="ARBA00008857"/>
    </source>
</evidence>
<comment type="similarity">
    <text evidence="1">Belongs to the 'phage' integrase family.</text>
</comment>
<evidence type="ECO:0000256" key="2">
    <source>
        <dbReference type="ARBA" id="ARBA00023125"/>
    </source>
</evidence>
<dbReference type="InterPro" id="IPR011010">
    <property type="entry name" value="DNA_brk_join_enz"/>
</dbReference>
<dbReference type="Proteomes" id="UP000316095">
    <property type="component" value="Unassembled WGS sequence"/>
</dbReference>
<proteinExistence type="inferred from homology"/>
<keyword evidence="7" id="KW-1185">Reference proteome</keyword>
<keyword evidence="2" id="KW-0238">DNA-binding</keyword>
<evidence type="ECO:0000259" key="5">
    <source>
        <dbReference type="PROSITE" id="PS51898"/>
    </source>
</evidence>
<dbReference type="Gene3D" id="1.10.443.10">
    <property type="entry name" value="Intergrase catalytic core"/>
    <property type="match status" value="1"/>
</dbReference>
<dbReference type="GO" id="GO:0003677">
    <property type="term" value="F:DNA binding"/>
    <property type="evidence" value="ECO:0007669"/>
    <property type="project" value="UniProtKB-KW"/>
</dbReference>